<dbReference type="Proteomes" id="UP001285441">
    <property type="component" value="Unassembled WGS sequence"/>
</dbReference>
<reference evidence="2" key="1">
    <citation type="journal article" date="2023" name="Mol. Phylogenet. Evol.">
        <title>Genome-scale phylogeny and comparative genomics of the fungal order Sordariales.</title>
        <authorList>
            <person name="Hensen N."/>
            <person name="Bonometti L."/>
            <person name="Westerberg I."/>
            <person name="Brannstrom I.O."/>
            <person name="Guillou S."/>
            <person name="Cros-Aarteil S."/>
            <person name="Calhoun S."/>
            <person name="Haridas S."/>
            <person name="Kuo A."/>
            <person name="Mondo S."/>
            <person name="Pangilinan J."/>
            <person name="Riley R."/>
            <person name="LaButti K."/>
            <person name="Andreopoulos B."/>
            <person name="Lipzen A."/>
            <person name="Chen C."/>
            <person name="Yan M."/>
            <person name="Daum C."/>
            <person name="Ng V."/>
            <person name="Clum A."/>
            <person name="Steindorff A."/>
            <person name="Ohm R.A."/>
            <person name="Martin F."/>
            <person name="Silar P."/>
            <person name="Natvig D.O."/>
            <person name="Lalanne C."/>
            <person name="Gautier V."/>
            <person name="Ament-Velasquez S.L."/>
            <person name="Kruys A."/>
            <person name="Hutchinson M.I."/>
            <person name="Powell A.J."/>
            <person name="Barry K."/>
            <person name="Miller A.N."/>
            <person name="Grigoriev I.V."/>
            <person name="Debuchy R."/>
            <person name="Gladieux P."/>
            <person name="Hiltunen Thoren M."/>
            <person name="Johannesson H."/>
        </authorList>
    </citation>
    <scope>NUCLEOTIDE SEQUENCE</scope>
    <source>
        <strain evidence="2">CBS 232.78</strain>
    </source>
</reference>
<organism evidence="2 3">
    <name type="scientific">Podospora didyma</name>
    <dbReference type="NCBI Taxonomy" id="330526"/>
    <lineage>
        <taxon>Eukaryota</taxon>
        <taxon>Fungi</taxon>
        <taxon>Dikarya</taxon>
        <taxon>Ascomycota</taxon>
        <taxon>Pezizomycotina</taxon>
        <taxon>Sordariomycetes</taxon>
        <taxon>Sordariomycetidae</taxon>
        <taxon>Sordariales</taxon>
        <taxon>Podosporaceae</taxon>
        <taxon>Podospora</taxon>
    </lineage>
</organism>
<gene>
    <name evidence="2" type="ORF">B0H63DRAFT_474755</name>
</gene>
<name>A0AAE0NGD4_9PEZI</name>
<sequence length="169" mass="18053">MSQSYTYPHSLASLSTREAVTDAVHRALIGCDRNDAPIFASAWAGEDVTFEVHDGSKKVIPGLSVIRKAVFESVGPMDTTHSIANVRVDVQDGADTAHLTATATAQHCPPGRGREPDGPKFLVGSQYSVDLVKGSEESGAWKIKKWVLSVTWTQGDPSVMQSIRSASAS</sequence>
<evidence type="ECO:0000313" key="3">
    <source>
        <dbReference type="Proteomes" id="UP001285441"/>
    </source>
</evidence>
<feature type="domain" description="SnoaL-like" evidence="1">
    <location>
        <begin position="13"/>
        <end position="146"/>
    </location>
</feature>
<evidence type="ECO:0000313" key="2">
    <source>
        <dbReference type="EMBL" id="KAK3381013.1"/>
    </source>
</evidence>
<dbReference type="InterPro" id="IPR032710">
    <property type="entry name" value="NTF2-like_dom_sf"/>
</dbReference>
<protein>
    <recommendedName>
        <fullName evidence="1">SnoaL-like domain-containing protein</fullName>
    </recommendedName>
</protein>
<comment type="caution">
    <text evidence="2">The sequence shown here is derived from an EMBL/GenBank/DDBJ whole genome shotgun (WGS) entry which is preliminary data.</text>
</comment>
<accession>A0AAE0NGD4</accession>
<evidence type="ECO:0000259" key="1">
    <source>
        <dbReference type="Pfam" id="PF13577"/>
    </source>
</evidence>
<proteinExistence type="predicted"/>
<dbReference type="Pfam" id="PF13577">
    <property type="entry name" value="SnoaL_4"/>
    <property type="match status" value="1"/>
</dbReference>
<keyword evidence="3" id="KW-1185">Reference proteome</keyword>
<dbReference type="InterPro" id="IPR037401">
    <property type="entry name" value="SnoaL-like"/>
</dbReference>
<dbReference type="SUPFAM" id="SSF54427">
    <property type="entry name" value="NTF2-like"/>
    <property type="match status" value="1"/>
</dbReference>
<dbReference type="EMBL" id="JAULSW010000005">
    <property type="protein sequence ID" value="KAK3381013.1"/>
    <property type="molecule type" value="Genomic_DNA"/>
</dbReference>
<dbReference type="Gene3D" id="3.10.450.50">
    <property type="match status" value="1"/>
</dbReference>
<dbReference type="AlphaFoldDB" id="A0AAE0NGD4"/>
<reference evidence="2" key="2">
    <citation type="submission" date="2023-06" db="EMBL/GenBank/DDBJ databases">
        <authorList>
            <consortium name="Lawrence Berkeley National Laboratory"/>
            <person name="Haridas S."/>
            <person name="Hensen N."/>
            <person name="Bonometti L."/>
            <person name="Westerberg I."/>
            <person name="Brannstrom I.O."/>
            <person name="Guillou S."/>
            <person name="Cros-Aarteil S."/>
            <person name="Calhoun S."/>
            <person name="Kuo A."/>
            <person name="Mondo S."/>
            <person name="Pangilinan J."/>
            <person name="Riley R."/>
            <person name="LaButti K."/>
            <person name="Andreopoulos B."/>
            <person name="Lipzen A."/>
            <person name="Chen C."/>
            <person name="Yanf M."/>
            <person name="Daum C."/>
            <person name="Ng V."/>
            <person name="Clum A."/>
            <person name="Steindorff A."/>
            <person name="Ohm R."/>
            <person name="Martin F."/>
            <person name="Silar P."/>
            <person name="Natvig D."/>
            <person name="Lalanne C."/>
            <person name="Gautier V."/>
            <person name="Ament-velasquez S.L."/>
            <person name="Kruys A."/>
            <person name="Hutchinson M.I."/>
            <person name="Powell A.J."/>
            <person name="Barry K."/>
            <person name="Miller A.N."/>
            <person name="Grigoriev I.V."/>
            <person name="Debuchy R."/>
            <person name="Gladieux P."/>
            <person name="Thoren M.H."/>
            <person name="Johannesson H."/>
        </authorList>
    </citation>
    <scope>NUCLEOTIDE SEQUENCE</scope>
    <source>
        <strain evidence="2">CBS 232.78</strain>
    </source>
</reference>